<dbReference type="SUPFAM" id="SSF53335">
    <property type="entry name" value="S-adenosyl-L-methionine-dependent methyltransferases"/>
    <property type="match status" value="1"/>
</dbReference>
<dbReference type="InterPro" id="IPR001525">
    <property type="entry name" value="C5_MeTfrase"/>
</dbReference>
<dbReference type="PANTHER" id="PTHR10629">
    <property type="entry name" value="CYTOSINE-SPECIFIC METHYLTRANSFERASE"/>
    <property type="match status" value="1"/>
</dbReference>
<evidence type="ECO:0000256" key="4">
    <source>
        <dbReference type="ARBA" id="ARBA00022691"/>
    </source>
</evidence>
<feature type="active site" evidence="6">
    <location>
        <position position="99"/>
    </location>
</feature>
<name>A0ABU3H5H8_9BACL</name>
<evidence type="ECO:0000256" key="3">
    <source>
        <dbReference type="ARBA" id="ARBA00022679"/>
    </source>
</evidence>
<keyword evidence="4 6" id="KW-0949">S-adenosyl-L-methionine</keyword>
<dbReference type="PROSITE" id="PS51679">
    <property type="entry name" value="SAM_MT_C5"/>
    <property type="match status" value="1"/>
</dbReference>
<gene>
    <name evidence="7" type="ORF">J2Z22_001604</name>
</gene>
<evidence type="ECO:0000256" key="5">
    <source>
        <dbReference type="ARBA" id="ARBA00022747"/>
    </source>
</evidence>
<dbReference type="Gene3D" id="3.40.50.150">
    <property type="entry name" value="Vaccinia Virus protein VP39"/>
    <property type="match status" value="1"/>
</dbReference>
<sequence length="357" mass="40619">MKRPAWDWRLTDLADVPQHGRTVFSCFSCGGGSTMGYKLAGYTVLGNVEIDPQMMRIYQRNHNPRFPFLMPIQDFKSIPDAELPPELYDLDILDGSPPCSVFSTAGDREDKWGGEYAFREGQAVQRLDDLFFDFLDVAAKLRPRVVVAENVRGMMIGKARGFVSLVLSRFRELGYRPQLFLLNSATMGVPQKRERLFFIAAREDQPFPPLRLKFNEPPVLYGEIRSGEGPPINSSSKTYQRWQKRRPQDLNIGDVTEREEGKISNFNTILLKDQKVANTLASSSVFLRTDQPRHISNTDAIRIQTFPADYDFMDANVQYVCGMSVPPLMMRRIAEQINVQWFGGNASKSKDDTNQAN</sequence>
<keyword evidence="3 6" id="KW-0808">Transferase</keyword>
<dbReference type="Gene3D" id="3.90.120.10">
    <property type="entry name" value="DNA Methylase, subunit A, domain 2"/>
    <property type="match status" value="1"/>
</dbReference>
<proteinExistence type="inferred from homology"/>
<dbReference type="GO" id="GO:0003886">
    <property type="term" value="F:DNA (cytosine-5-)-methyltransferase activity"/>
    <property type="evidence" value="ECO:0007669"/>
    <property type="project" value="UniProtKB-EC"/>
</dbReference>
<comment type="caution">
    <text evidence="7">The sequence shown here is derived from an EMBL/GenBank/DDBJ whole genome shotgun (WGS) entry which is preliminary data.</text>
</comment>
<evidence type="ECO:0000256" key="6">
    <source>
        <dbReference type="PROSITE-ProRule" id="PRU01016"/>
    </source>
</evidence>
<accession>A0ABU3H5H8</accession>
<protein>
    <recommendedName>
        <fullName evidence="1">DNA (cytosine-5-)-methyltransferase</fullName>
        <ecNumber evidence="1">2.1.1.37</ecNumber>
    </recommendedName>
</protein>
<keyword evidence="8" id="KW-1185">Reference proteome</keyword>
<dbReference type="InterPro" id="IPR050390">
    <property type="entry name" value="C5-Methyltransferase"/>
</dbReference>
<comment type="similarity">
    <text evidence="6">Belongs to the class I-like SAM-binding methyltransferase superfamily. C5-methyltransferase family.</text>
</comment>
<reference evidence="7 8" key="1">
    <citation type="submission" date="2023-07" db="EMBL/GenBank/DDBJ databases">
        <title>Genomic Encyclopedia of Type Strains, Phase IV (KMG-IV): sequencing the most valuable type-strain genomes for metagenomic binning, comparative biology and taxonomic classification.</title>
        <authorList>
            <person name="Goeker M."/>
        </authorList>
    </citation>
    <scope>NUCLEOTIDE SEQUENCE [LARGE SCALE GENOMIC DNA]</scope>
    <source>
        <strain evidence="7 8">T98</strain>
    </source>
</reference>
<dbReference type="PRINTS" id="PR00105">
    <property type="entry name" value="C5METTRFRASE"/>
</dbReference>
<evidence type="ECO:0000256" key="2">
    <source>
        <dbReference type="ARBA" id="ARBA00022603"/>
    </source>
</evidence>
<dbReference type="RefSeq" id="WP_312000928.1">
    <property type="nucleotide sequence ID" value="NZ_JAUSUY010000005.1"/>
</dbReference>
<evidence type="ECO:0000256" key="1">
    <source>
        <dbReference type="ARBA" id="ARBA00011975"/>
    </source>
</evidence>
<dbReference type="EMBL" id="JAUSUY010000005">
    <property type="protein sequence ID" value="MDT3426084.1"/>
    <property type="molecule type" value="Genomic_DNA"/>
</dbReference>
<dbReference type="Proteomes" id="UP001248709">
    <property type="component" value="Unassembled WGS sequence"/>
</dbReference>
<dbReference type="GO" id="GO:0032259">
    <property type="term" value="P:methylation"/>
    <property type="evidence" value="ECO:0007669"/>
    <property type="project" value="UniProtKB-KW"/>
</dbReference>
<evidence type="ECO:0000313" key="7">
    <source>
        <dbReference type="EMBL" id="MDT3426084.1"/>
    </source>
</evidence>
<dbReference type="Pfam" id="PF00145">
    <property type="entry name" value="DNA_methylase"/>
    <property type="match status" value="1"/>
</dbReference>
<dbReference type="PANTHER" id="PTHR10629:SF52">
    <property type="entry name" value="DNA (CYTOSINE-5)-METHYLTRANSFERASE 1"/>
    <property type="match status" value="1"/>
</dbReference>
<keyword evidence="5" id="KW-0680">Restriction system</keyword>
<dbReference type="InterPro" id="IPR029063">
    <property type="entry name" value="SAM-dependent_MTases_sf"/>
</dbReference>
<keyword evidence="2 6" id="KW-0489">Methyltransferase</keyword>
<dbReference type="EC" id="2.1.1.37" evidence="1"/>
<evidence type="ECO:0000313" key="8">
    <source>
        <dbReference type="Proteomes" id="UP001248709"/>
    </source>
</evidence>
<organism evidence="7 8">
    <name type="scientific">Paenibacillus forsythiae</name>
    <dbReference type="NCBI Taxonomy" id="365616"/>
    <lineage>
        <taxon>Bacteria</taxon>
        <taxon>Bacillati</taxon>
        <taxon>Bacillota</taxon>
        <taxon>Bacilli</taxon>
        <taxon>Bacillales</taxon>
        <taxon>Paenibacillaceae</taxon>
        <taxon>Paenibacillus</taxon>
    </lineage>
</organism>